<dbReference type="PANTHER" id="PTHR47133:SF1">
    <property type="entry name" value="TALIN ROD DOMAIN-CONTAINING PROTEIN 1"/>
    <property type="match status" value="1"/>
</dbReference>
<dbReference type="Proteomes" id="UP000440578">
    <property type="component" value="Unassembled WGS sequence"/>
</dbReference>
<evidence type="ECO:0000256" key="1">
    <source>
        <dbReference type="SAM" id="MobiDB-lite"/>
    </source>
</evidence>
<sequence length="404" mass="41143">MGRSTWGVSTGPAGVTVKLFPHSRQGPAGATVGNAVVLSLLRMAPGSGAGCRSPPAALPSGAAATRLAAACDAVERRLQTAADLLLLTSDARPVSGAGGGPPLPRCRDAAAGRARALYLVARDIAALLQAGAGHADRLTQALAQLGELGVALTESCAEAGYLAAVALPGCAPALQGPVDRYQLCRAAAEVDTGCSILKLYSHSSMPALLLSELCSVTSESAVSLIEACTAAAQRVDHPCTRQLLLQGGRAASAALEAFQASAKLSASSCEDDGSISEHNDGDRNGNLSVGPTTDPGSLPACHLFAESLVAACNSLVVFATQDSSLTGRPARLTEPARDALHDLFSACMSIVSPCVLVCSLVRRLATEGERKPGATRLRVQQCQAVIMKASVQLSQALGVPGYEM</sequence>
<evidence type="ECO:0000313" key="3">
    <source>
        <dbReference type="Proteomes" id="UP000440578"/>
    </source>
</evidence>
<proteinExistence type="predicted"/>
<keyword evidence="3" id="KW-1185">Reference proteome</keyword>
<dbReference type="AlphaFoldDB" id="A0A6A4WAR6"/>
<dbReference type="Gene3D" id="1.20.1420.10">
    <property type="entry name" value="Talin, central domain"/>
    <property type="match status" value="1"/>
</dbReference>
<feature type="region of interest" description="Disordered" evidence="1">
    <location>
        <begin position="269"/>
        <end position="291"/>
    </location>
</feature>
<protein>
    <submittedName>
        <fullName evidence="2">Talin rod domain-containing protein 1</fullName>
    </submittedName>
</protein>
<dbReference type="EMBL" id="VIIS01000851">
    <property type="protein sequence ID" value="KAF0304366.1"/>
    <property type="molecule type" value="Genomic_DNA"/>
</dbReference>
<name>A0A6A4WAR6_AMPAM</name>
<dbReference type="OrthoDB" id="10009851at2759"/>
<reference evidence="2 3" key="1">
    <citation type="submission" date="2019-07" db="EMBL/GenBank/DDBJ databases">
        <title>Draft genome assembly of a fouling barnacle, Amphibalanus amphitrite (Darwin, 1854): The first reference genome for Thecostraca.</title>
        <authorList>
            <person name="Kim W."/>
        </authorList>
    </citation>
    <scope>NUCLEOTIDE SEQUENCE [LARGE SCALE GENOMIC DNA]</scope>
    <source>
        <strain evidence="2">SNU_AA5</strain>
        <tissue evidence="2">Soma without cirri and trophi</tissue>
    </source>
</reference>
<accession>A0A6A4WAR6</accession>
<dbReference type="InterPro" id="IPR042799">
    <property type="entry name" value="TLNRD1"/>
</dbReference>
<evidence type="ECO:0000313" key="2">
    <source>
        <dbReference type="EMBL" id="KAF0304366.1"/>
    </source>
</evidence>
<dbReference type="PANTHER" id="PTHR47133">
    <property type="entry name" value="TALIN ROD DOMAIN-CONTAINING PROTEIN 1"/>
    <property type="match status" value="1"/>
</dbReference>
<dbReference type="GO" id="GO:0003779">
    <property type="term" value="F:actin binding"/>
    <property type="evidence" value="ECO:0007669"/>
    <property type="project" value="InterPro"/>
</dbReference>
<comment type="caution">
    <text evidence="2">The sequence shown here is derived from an EMBL/GenBank/DDBJ whole genome shotgun (WGS) entry which is preliminary data.</text>
</comment>
<organism evidence="2 3">
    <name type="scientific">Amphibalanus amphitrite</name>
    <name type="common">Striped barnacle</name>
    <name type="synonym">Balanus amphitrite</name>
    <dbReference type="NCBI Taxonomy" id="1232801"/>
    <lineage>
        <taxon>Eukaryota</taxon>
        <taxon>Metazoa</taxon>
        <taxon>Ecdysozoa</taxon>
        <taxon>Arthropoda</taxon>
        <taxon>Crustacea</taxon>
        <taxon>Multicrustacea</taxon>
        <taxon>Cirripedia</taxon>
        <taxon>Thoracica</taxon>
        <taxon>Thoracicalcarea</taxon>
        <taxon>Balanomorpha</taxon>
        <taxon>Balanoidea</taxon>
        <taxon>Balanidae</taxon>
        <taxon>Amphibalaninae</taxon>
        <taxon>Amphibalanus</taxon>
    </lineage>
</organism>
<dbReference type="Gene3D" id="1.20.120.230">
    <property type="entry name" value="Alpha-catenin/vinculin-like"/>
    <property type="match status" value="1"/>
</dbReference>
<gene>
    <name evidence="2" type="primary">TLNRD1_1</name>
    <name evidence="2" type="ORF">FJT64_023790</name>
</gene>